<gene>
    <name evidence="1" type="ORF">LXT13_26000</name>
</gene>
<organism evidence="1 2">
    <name type="scientific">Pelomonas cellulosilytica</name>
    <dbReference type="NCBI Taxonomy" id="2906762"/>
    <lineage>
        <taxon>Bacteria</taxon>
        <taxon>Pseudomonadati</taxon>
        <taxon>Pseudomonadota</taxon>
        <taxon>Betaproteobacteria</taxon>
        <taxon>Burkholderiales</taxon>
        <taxon>Sphaerotilaceae</taxon>
        <taxon>Roseateles</taxon>
    </lineage>
</organism>
<accession>A0ABS8Y3T4</accession>
<dbReference type="RefSeq" id="WP_233375232.1">
    <property type="nucleotide sequence ID" value="NZ_JAJTWU010000013.1"/>
</dbReference>
<evidence type="ECO:0008006" key="3">
    <source>
        <dbReference type="Google" id="ProtNLM"/>
    </source>
</evidence>
<evidence type="ECO:0000313" key="2">
    <source>
        <dbReference type="Proteomes" id="UP001200741"/>
    </source>
</evidence>
<protein>
    <recommendedName>
        <fullName evidence="3">Lipoprotein</fullName>
    </recommendedName>
</protein>
<dbReference type="EMBL" id="JAJTWU010000013">
    <property type="protein sequence ID" value="MCE4557849.1"/>
    <property type="molecule type" value="Genomic_DNA"/>
</dbReference>
<reference evidence="1 2" key="1">
    <citation type="submission" date="2021-12" db="EMBL/GenBank/DDBJ databases">
        <title>Genome seq of P8.</title>
        <authorList>
            <person name="Seo T."/>
        </authorList>
    </citation>
    <scope>NUCLEOTIDE SEQUENCE [LARGE SCALE GENOMIC DNA]</scope>
    <source>
        <strain evidence="1 2">P8</strain>
    </source>
</reference>
<sequence length="147" mass="15524">MRWKLFVLGGLGMVGLSNCVADEGCTFTPTLECRVGQGCSARPTPVAESLILRDEDVAKPYLLLCFAGAPARCIQGPATVRRTIERETLSSAVLQNPDGLGGLPRKVMATLVYSWTDTLQGRATLYPVTGAKNAPMYLSAGECSGAG</sequence>
<dbReference type="Proteomes" id="UP001200741">
    <property type="component" value="Unassembled WGS sequence"/>
</dbReference>
<proteinExistence type="predicted"/>
<keyword evidence="2" id="KW-1185">Reference proteome</keyword>
<name>A0ABS8Y3T4_9BURK</name>
<comment type="caution">
    <text evidence="1">The sequence shown here is derived from an EMBL/GenBank/DDBJ whole genome shotgun (WGS) entry which is preliminary data.</text>
</comment>
<evidence type="ECO:0000313" key="1">
    <source>
        <dbReference type="EMBL" id="MCE4557849.1"/>
    </source>
</evidence>